<evidence type="ECO:0000256" key="5">
    <source>
        <dbReference type="ARBA" id="ARBA00022989"/>
    </source>
</evidence>
<reference evidence="8 9" key="1">
    <citation type="journal article" date="2018" name="Front. Microbiol.">
        <title>Novel Insights Into Bacterial Dimethylsulfoniopropionate Catabolism in the East China Sea.</title>
        <authorList>
            <person name="Liu J."/>
            <person name="Liu J."/>
            <person name="Zhang S.H."/>
            <person name="Liang J."/>
            <person name="Lin H."/>
            <person name="Song D."/>
            <person name="Yang G.P."/>
            <person name="Todd J.D."/>
            <person name="Zhang X.H."/>
        </authorList>
    </citation>
    <scope>NUCLEOTIDE SEQUENCE [LARGE SCALE GENOMIC DNA]</scope>
    <source>
        <strain evidence="8 9">ZYFD042</strain>
    </source>
</reference>
<evidence type="ECO:0000256" key="6">
    <source>
        <dbReference type="ARBA" id="ARBA00023136"/>
    </source>
</evidence>
<protein>
    <submittedName>
        <fullName evidence="8">Chromate efflux transporter</fullName>
    </submittedName>
</protein>
<gene>
    <name evidence="8" type="primary">chrA</name>
    <name evidence="8" type="ORF">D8Y23_02265</name>
</gene>
<dbReference type="EMBL" id="RBZY01000005">
    <property type="protein sequence ID" value="RWR22375.1"/>
    <property type="molecule type" value="Genomic_DNA"/>
</dbReference>
<name>A0A3S3MG83_9MICO</name>
<comment type="similarity">
    <text evidence="2">Belongs to the chromate ion transporter (CHR) (TC 2.A.51) family.</text>
</comment>
<evidence type="ECO:0000313" key="9">
    <source>
        <dbReference type="Proteomes" id="UP000285970"/>
    </source>
</evidence>
<dbReference type="NCBIfam" id="TIGR00937">
    <property type="entry name" value="2A51"/>
    <property type="match status" value="1"/>
</dbReference>
<keyword evidence="6 7" id="KW-0472">Membrane</keyword>
<evidence type="ECO:0000256" key="3">
    <source>
        <dbReference type="ARBA" id="ARBA00022475"/>
    </source>
</evidence>
<dbReference type="GO" id="GO:0015109">
    <property type="term" value="F:chromate transmembrane transporter activity"/>
    <property type="evidence" value="ECO:0007669"/>
    <property type="project" value="InterPro"/>
</dbReference>
<feature type="transmembrane region" description="Helical" evidence="7">
    <location>
        <begin position="363"/>
        <end position="396"/>
    </location>
</feature>
<feature type="transmembrane region" description="Helical" evidence="7">
    <location>
        <begin position="332"/>
        <end position="351"/>
    </location>
</feature>
<dbReference type="InterPro" id="IPR003370">
    <property type="entry name" value="Chromate_transpt"/>
</dbReference>
<accession>A0A3S3MG83</accession>
<sequence length="397" mass="39665">MTRAGTVSEVFLAFLRLGVTSFGGPIAHLGYFRDDLVSRRRWMDDRAYADLVALCQFLPGPASSQVGFAMGLQRAGFLGAVAAFLAFTLPSAVLLVAFAAGASLFGGPVGDGILDGLKIVAVAIVAQAVWGMARSLTPDAPRAGVAVVAAALAIFAPGSVGQVGALAIGIVAGLVLLRGAAEQPGESLPSFGVSRAVGIGCLAVAALALVGLPVLAAATGSGVITLADAFFRSGALVFGGGHVVLPLLQAEVVQTGWVSPDAFLAGYGAAQAVPGPLFTFAAYLGSVSAVGPGGIVGAAVALAAIFLPGFLILVGVLPFWDALRERPWVRAAMRGANAAVVGILGAALYSPVFTTAVTGPGPFVLALVGFVLLTAFRIPAWIVVIVGAVGGVLLALV</sequence>
<keyword evidence="5 7" id="KW-1133">Transmembrane helix</keyword>
<feature type="transmembrane region" description="Helical" evidence="7">
    <location>
        <begin position="112"/>
        <end position="133"/>
    </location>
</feature>
<evidence type="ECO:0000256" key="1">
    <source>
        <dbReference type="ARBA" id="ARBA00004651"/>
    </source>
</evidence>
<feature type="transmembrane region" description="Helical" evidence="7">
    <location>
        <begin position="295"/>
        <end position="320"/>
    </location>
</feature>
<keyword evidence="4 7" id="KW-0812">Transmembrane</keyword>
<dbReference type="InterPro" id="IPR014047">
    <property type="entry name" value="Chr_Tranpt_l_chain"/>
</dbReference>
<comment type="subcellular location">
    <subcellularLocation>
        <location evidence="1">Cell membrane</location>
        <topology evidence="1">Multi-pass membrane protein</topology>
    </subcellularLocation>
</comment>
<proteinExistence type="inferred from homology"/>
<feature type="transmembrane region" description="Helical" evidence="7">
    <location>
        <begin position="196"/>
        <end position="217"/>
    </location>
</feature>
<evidence type="ECO:0000256" key="2">
    <source>
        <dbReference type="ARBA" id="ARBA00005262"/>
    </source>
</evidence>
<dbReference type="Pfam" id="PF02417">
    <property type="entry name" value="Chromate_transp"/>
    <property type="match status" value="2"/>
</dbReference>
<dbReference type="OrthoDB" id="8969999at2"/>
<evidence type="ECO:0000313" key="8">
    <source>
        <dbReference type="EMBL" id="RWR22375.1"/>
    </source>
</evidence>
<dbReference type="AlphaFoldDB" id="A0A3S3MG83"/>
<dbReference type="PANTHER" id="PTHR33567:SF3">
    <property type="entry name" value="CHROMATE ION TRANSPORTER (EUROFUNG)"/>
    <property type="match status" value="1"/>
</dbReference>
<evidence type="ECO:0000256" key="4">
    <source>
        <dbReference type="ARBA" id="ARBA00022692"/>
    </source>
</evidence>
<dbReference type="GO" id="GO:0005886">
    <property type="term" value="C:plasma membrane"/>
    <property type="evidence" value="ECO:0007669"/>
    <property type="project" value="UniProtKB-SubCell"/>
</dbReference>
<feature type="transmembrane region" description="Helical" evidence="7">
    <location>
        <begin position="77"/>
        <end position="100"/>
    </location>
</feature>
<keyword evidence="3" id="KW-1003">Cell membrane</keyword>
<evidence type="ECO:0000256" key="7">
    <source>
        <dbReference type="SAM" id="Phobius"/>
    </source>
</evidence>
<comment type="caution">
    <text evidence="8">The sequence shown here is derived from an EMBL/GenBank/DDBJ whole genome shotgun (WGS) entry which is preliminary data.</text>
</comment>
<dbReference type="Proteomes" id="UP000285970">
    <property type="component" value="Unassembled WGS sequence"/>
</dbReference>
<feature type="transmembrane region" description="Helical" evidence="7">
    <location>
        <begin position="12"/>
        <end position="32"/>
    </location>
</feature>
<dbReference type="PANTHER" id="PTHR33567">
    <property type="entry name" value="CHROMATE ION TRANSPORTER (EUROFUNG)"/>
    <property type="match status" value="1"/>
</dbReference>
<organism evidence="8 9">
    <name type="scientific">Microbacterium enclense</name>
    <dbReference type="NCBI Taxonomy" id="993073"/>
    <lineage>
        <taxon>Bacteria</taxon>
        <taxon>Bacillati</taxon>
        <taxon>Actinomycetota</taxon>
        <taxon>Actinomycetes</taxon>
        <taxon>Micrococcales</taxon>
        <taxon>Microbacteriaceae</taxon>
        <taxon>Microbacterium</taxon>
    </lineage>
</organism>
<dbReference type="RefSeq" id="WP_128216546.1">
    <property type="nucleotide sequence ID" value="NZ_RBZY01000005.1"/>
</dbReference>
<dbReference type="PIRSF" id="PIRSF004810">
    <property type="entry name" value="ChrA"/>
    <property type="match status" value="1"/>
</dbReference>
<feature type="transmembrane region" description="Helical" evidence="7">
    <location>
        <begin position="145"/>
        <end position="176"/>
    </location>
</feature>